<dbReference type="RefSeq" id="WP_010934302.1">
    <property type="nucleotide sequence ID" value="NZ_CABVGJ010000011.1"/>
</dbReference>
<dbReference type="AlphaFoldDB" id="A0A0F5DD41"/>
<dbReference type="NCBIfam" id="NF038134">
    <property type="entry name" value="choice_anch_M"/>
    <property type="match status" value="1"/>
</dbReference>
<sequence length="298" mass="31857">MKRIAAAVCAASLLIAQPAYAQQDPALQQQVSETERIAPAGEKVVIDHGHIDIGAIEVDGDFDLLARDDTEAHPVWRHLDDMVFKVSDAALQTLPEDSTFEFTGAKAGDKVYVVPQSQISGVPWIGWNSQAPSIQKVTDRGVTLELAGYQGPGHFSLFLQAGGVQKPQVIWDADEKGAQPMWVELNTHTHANWVFTEPGVHQVAVRLKLPRTDGTEVETTRVLRFAVGDASVAEAQKATFDGEMTASESGEEQAKGSANIGLIAGGVVAVIVVIAGAAVFMSRQSARRRAEAKNVANG</sequence>
<dbReference type="InterPro" id="IPR022435">
    <property type="entry name" value="Surface-anchored_actinobac"/>
</dbReference>
<gene>
    <name evidence="1" type="ORF">CIP107547_00545</name>
</gene>
<dbReference type="KEGG" id="cdi:DIP0439"/>
<proteinExistence type="predicted"/>
<dbReference type="OMA" id="DVVWLGW"/>
<evidence type="ECO:0000313" key="1">
    <source>
        <dbReference type="EMBL" id="CAB0586938.1"/>
    </source>
</evidence>
<name>A0A0F5DD41_CORDP</name>
<accession>A0A0F5DD41</accession>
<organism evidence="1 2">
    <name type="scientific">Corynebacterium diphtheriae</name>
    <dbReference type="NCBI Taxonomy" id="1717"/>
    <lineage>
        <taxon>Bacteria</taxon>
        <taxon>Bacillati</taxon>
        <taxon>Actinomycetota</taxon>
        <taxon>Actinomycetes</taxon>
        <taxon>Mycobacteriales</taxon>
        <taxon>Corynebacteriaceae</taxon>
        <taxon>Corynebacterium</taxon>
    </lineage>
</organism>
<evidence type="ECO:0000313" key="2">
    <source>
        <dbReference type="Proteomes" id="UP000480222"/>
    </source>
</evidence>
<dbReference type="EMBL" id="CADDAV010000008">
    <property type="protein sequence ID" value="CAB0586938.1"/>
    <property type="molecule type" value="Genomic_DNA"/>
</dbReference>
<dbReference type="OrthoDB" id="4424311at2"/>
<dbReference type="Proteomes" id="UP000480222">
    <property type="component" value="Unassembled WGS sequence"/>
</dbReference>
<comment type="caution">
    <text evidence="1">The sequence shown here is derived from an EMBL/GenBank/DDBJ whole genome shotgun (WGS) entry which is preliminary data.</text>
</comment>
<protein>
    <submittedName>
        <fullName evidence="1">Peptidase</fullName>
    </submittedName>
</protein>
<reference evidence="1 2" key="1">
    <citation type="submission" date="2020-02" db="EMBL/GenBank/DDBJ databases">
        <authorList>
            <person name="Brisse S."/>
        </authorList>
    </citation>
    <scope>NUCLEOTIDE SEQUENCE [LARGE SCALE GENOMIC DNA]</scope>
    <source>
        <strain evidence="1">CIP107547</strain>
    </source>
</reference>
<dbReference type="NCBIfam" id="TIGR03769">
    <property type="entry name" value="P_ac_wall_RPT"/>
    <property type="match status" value="1"/>
</dbReference>